<dbReference type="CDD" id="cd00037">
    <property type="entry name" value="CLECT"/>
    <property type="match status" value="1"/>
</dbReference>
<dbReference type="OrthoDB" id="6083287at2759"/>
<feature type="chain" id="PRO_5026770005" evidence="1">
    <location>
        <begin position="20"/>
        <end position="161"/>
    </location>
</feature>
<dbReference type="Proteomes" id="UP000507470">
    <property type="component" value="Unassembled WGS sequence"/>
</dbReference>
<keyword evidence="1" id="KW-0732">Signal</keyword>
<dbReference type="InterPro" id="IPR016187">
    <property type="entry name" value="CTDL_fold"/>
</dbReference>
<evidence type="ECO:0000256" key="1">
    <source>
        <dbReference type="SAM" id="SignalP"/>
    </source>
</evidence>
<dbReference type="InterPro" id="IPR050111">
    <property type="entry name" value="C-type_lectin/snaclec_domain"/>
</dbReference>
<dbReference type="Gene3D" id="3.10.100.10">
    <property type="entry name" value="Mannose-Binding Protein A, subunit A"/>
    <property type="match status" value="1"/>
</dbReference>
<keyword evidence="3" id="KW-1185">Reference proteome</keyword>
<feature type="signal peptide" evidence="1">
    <location>
        <begin position="1"/>
        <end position="19"/>
    </location>
</feature>
<evidence type="ECO:0000313" key="2">
    <source>
        <dbReference type="EMBL" id="CAC5383992.1"/>
    </source>
</evidence>
<accession>A0A6J8BJW7</accession>
<gene>
    <name evidence="2" type="ORF">MCOR_19678</name>
</gene>
<organism evidence="2 3">
    <name type="scientific">Mytilus coruscus</name>
    <name type="common">Sea mussel</name>
    <dbReference type="NCBI Taxonomy" id="42192"/>
    <lineage>
        <taxon>Eukaryota</taxon>
        <taxon>Metazoa</taxon>
        <taxon>Spiralia</taxon>
        <taxon>Lophotrochozoa</taxon>
        <taxon>Mollusca</taxon>
        <taxon>Bivalvia</taxon>
        <taxon>Autobranchia</taxon>
        <taxon>Pteriomorphia</taxon>
        <taxon>Mytilida</taxon>
        <taxon>Mytiloidea</taxon>
        <taxon>Mytilidae</taxon>
        <taxon>Mytilinae</taxon>
        <taxon>Mytilus</taxon>
    </lineage>
</organism>
<reference evidence="2 3" key="1">
    <citation type="submission" date="2020-06" db="EMBL/GenBank/DDBJ databases">
        <authorList>
            <person name="Li R."/>
            <person name="Bekaert M."/>
        </authorList>
    </citation>
    <scope>NUCLEOTIDE SEQUENCE [LARGE SCALE GENOMIC DNA]</scope>
    <source>
        <strain evidence="3">wild</strain>
    </source>
</reference>
<protein>
    <submittedName>
        <fullName evidence="2">MRC</fullName>
    </submittedName>
</protein>
<dbReference type="AlphaFoldDB" id="A0A6J8BJW7"/>
<dbReference type="SUPFAM" id="SSF56436">
    <property type="entry name" value="C-type lectin-like"/>
    <property type="match status" value="1"/>
</dbReference>
<dbReference type="InterPro" id="IPR016186">
    <property type="entry name" value="C-type_lectin-like/link_sf"/>
</dbReference>
<evidence type="ECO:0000313" key="3">
    <source>
        <dbReference type="Proteomes" id="UP000507470"/>
    </source>
</evidence>
<name>A0A6J8BJW7_MYTCO</name>
<sequence>MYLLTFVVILALATFDVFSLPCLSSKAKKEFETVRQKLKTLHADLGKKVLGLDTDLKSIETDLAKKQWRKYNGHCYYLGDDVKSWFDAERKCKHIGGHLVKIDDKSENNWLKSQLAVESGMTVYAPIHLCIFVKIIFAIKRKRKSHLEVENTIERFIKYLF</sequence>
<proteinExistence type="predicted"/>
<dbReference type="EMBL" id="CACVKT020003467">
    <property type="protein sequence ID" value="CAC5383992.1"/>
    <property type="molecule type" value="Genomic_DNA"/>
</dbReference>
<dbReference type="PANTHER" id="PTHR22803">
    <property type="entry name" value="MANNOSE, PHOSPHOLIPASE, LECTIN RECEPTOR RELATED"/>
    <property type="match status" value="1"/>
</dbReference>